<evidence type="ECO:0000256" key="8">
    <source>
        <dbReference type="PIRSR" id="PIRSR605150-1"/>
    </source>
</evidence>
<proteinExistence type="predicted"/>
<gene>
    <name evidence="13" type="ORF">GQ55_5G004200</name>
</gene>
<reference evidence="13 14" key="1">
    <citation type="submission" date="2018-04" db="EMBL/GenBank/DDBJ databases">
        <title>WGS assembly of Panicum hallii var. hallii HAL2.</title>
        <authorList>
            <person name="Lovell J."/>
            <person name="Jenkins J."/>
            <person name="Lowry D."/>
            <person name="Mamidi S."/>
            <person name="Sreedasyam A."/>
            <person name="Weng X."/>
            <person name="Barry K."/>
            <person name="Bonette J."/>
            <person name="Campitelli B."/>
            <person name="Daum C."/>
            <person name="Gordon S."/>
            <person name="Gould B."/>
            <person name="Lipzen A."/>
            <person name="MacQueen A."/>
            <person name="Palacio-Mejia J."/>
            <person name="Plott C."/>
            <person name="Shakirov E."/>
            <person name="Shu S."/>
            <person name="Yoshinaga Y."/>
            <person name="Zane M."/>
            <person name="Rokhsar D."/>
            <person name="Grimwood J."/>
            <person name="Schmutz J."/>
            <person name="Juenger T."/>
        </authorList>
    </citation>
    <scope>NUCLEOTIDE SEQUENCE [LARGE SCALE GENOMIC DNA]</scope>
    <source>
        <strain evidence="14">cv. HAL2</strain>
    </source>
</reference>
<evidence type="ECO:0000256" key="10">
    <source>
        <dbReference type="PIRSR" id="PIRSR605150-3"/>
    </source>
</evidence>
<keyword evidence="4 12" id="KW-0812">Transmembrane</keyword>
<accession>A0A2T7DB42</accession>
<keyword evidence="14" id="KW-1185">Reference proteome</keyword>
<feature type="region of interest" description="Disordered" evidence="11">
    <location>
        <begin position="238"/>
        <end position="267"/>
    </location>
</feature>
<feature type="binding site" evidence="10">
    <location>
        <position position="311"/>
    </location>
    <ligand>
        <name>Mn(2+)</name>
        <dbReference type="ChEBI" id="CHEBI:29035"/>
    </ligand>
</feature>
<dbReference type="GO" id="GO:0030244">
    <property type="term" value="P:cellulose biosynthetic process"/>
    <property type="evidence" value="ECO:0007669"/>
    <property type="project" value="InterPro"/>
</dbReference>
<dbReference type="AlphaFoldDB" id="A0A2T7DB42"/>
<feature type="binding site" evidence="9">
    <location>
        <position position="107"/>
    </location>
    <ligand>
        <name>UDP-alpha-D-glucose</name>
        <dbReference type="ChEBI" id="CHEBI:58885"/>
    </ligand>
</feature>
<dbReference type="GO" id="GO:0016020">
    <property type="term" value="C:membrane"/>
    <property type="evidence" value="ECO:0007669"/>
    <property type="project" value="InterPro"/>
</dbReference>
<feature type="transmembrane region" description="Helical" evidence="12">
    <location>
        <begin position="684"/>
        <end position="704"/>
    </location>
</feature>
<dbReference type="GO" id="GO:0071669">
    <property type="term" value="P:plant-type cell wall organization or biogenesis"/>
    <property type="evidence" value="ECO:0007669"/>
    <property type="project" value="UniProtKB-ARBA"/>
</dbReference>
<feature type="transmembrane region" description="Helical" evidence="12">
    <location>
        <begin position="746"/>
        <end position="765"/>
    </location>
</feature>
<dbReference type="STRING" id="1504633.A0A2T7DB42"/>
<dbReference type="Pfam" id="PF03552">
    <property type="entry name" value="Cellulose_synt"/>
    <property type="match status" value="2"/>
</dbReference>
<evidence type="ECO:0000256" key="4">
    <source>
        <dbReference type="ARBA" id="ARBA00022692"/>
    </source>
</evidence>
<evidence type="ECO:0000256" key="9">
    <source>
        <dbReference type="PIRSR" id="PIRSR605150-2"/>
    </source>
</evidence>
<evidence type="ECO:0008006" key="15">
    <source>
        <dbReference type="Google" id="ProtNLM"/>
    </source>
</evidence>
<evidence type="ECO:0000256" key="11">
    <source>
        <dbReference type="SAM" id="MobiDB-lite"/>
    </source>
</evidence>
<evidence type="ECO:0000256" key="3">
    <source>
        <dbReference type="ARBA" id="ARBA00022679"/>
    </source>
</evidence>
<protein>
    <recommendedName>
        <fullName evidence="15">Glycosyltransferase 2-like domain-containing protein</fullName>
    </recommendedName>
</protein>
<evidence type="ECO:0000256" key="1">
    <source>
        <dbReference type="ARBA" id="ARBA00004127"/>
    </source>
</evidence>
<organism evidence="13 14">
    <name type="scientific">Panicum hallii var. hallii</name>
    <dbReference type="NCBI Taxonomy" id="1504633"/>
    <lineage>
        <taxon>Eukaryota</taxon>
        <taxon>Viridiplantae</taxon>
        <taxon>Streptophyta</taxon>
        <taxon>Embryophyta</taxon>
        <taxon>Tracheophyta</taxon>
        <taxon>Spermatophyta</taxon>
        <taxon>Magnoliopsida</taxon>
        <taxon>Liliopsida</taxon>
        <taxon>Poales</taxon>
        <taxon>Poaceae</taxon>
        <taxon>PACMAD clade</taxon>
        <taxon>Panicoideae</taxon>
        <taxon>Panicodae</taxon>
        <taxon>Paniceae</taxon>
        <taxon>Panicinae</taxon>
        <taxon>Panicum</taxon>
        <taxon>Panicum sect. Panicum</taxon>
    </lineage>
</organism>
<dbReference type="Gene3D" id="3.90.550.10">
    <property type="entry name" value="Spore Coat Polysaccharide Biosynthesis Protein SpsA, Chain A"/>
    <property type="match status" value="2"/>
</dbReference>
<dbReference type="InterPro" id="IPR005150">
    <property type="entry name" value="Cellulose_synth"/>
</dbReference>
<feature type="binding site" evidence="9">
    <location>
        <position position="106"/>
    </location>
    <ligand>
        <name>UDP-alpha-D-glucose</name>
        <dbReference type="ChEBI" id="CHEBI:58885"/>
    </ligand>
</feature>
<comment type="subcellular location">
    <subcellularLocation>
        <location evidence="1">Endomembrane system</location>
        <topology evidence="1">Multi-pass membrane protein</topology>
    </subcellularLocation>
</comment>
<feature type="binding site" evidence="10">
    <location>
        <position position="287"/>
    </location>
    <ligand>
        <name>Mn(2+)</name>
        <dbReference type="ChEBI" id="CHEBI:29035"/>
    </ligand>
</feature>
<keyword evidence="6 12" id="KW-0472">Membrane</keyword>
<dbReference type="Proteomes" id="UP000244336">
    <property type="component" value="Chromosome 5"/>
</dbReference>
<feature type="transmembrane region" description="Helical" evidence="12">
    <location>
        <begin position="560"/>
        <end position="580"/>
    </location>
</feature>
<sequence>MAAGEMPPLSAVHVNKPLAAANRLMAAVHLSLVAMVIAHRAPLLLSAASAAMVAADLTLLFLWALSQSGLWRPVSRAAFPERLLEARRRSQLPGVDVLVVTADPDKEPALGVMNTVVSAMALDYPGARLSVYLSDDAGSPLTLLAARKAYAFARAWVPFCRKHSVQCPWPDRYLGGGGDDEDGGGDCGGGEAAAEERRRIKKMYETFKGDIEDACRKRSCCWTKEERQDHDAYVEIITAAGEEDDDRRRRHHHDEEEEEEEEEEETRMPLLVYVSREKRRASPHHFKAGALNALLRVSSLVSHAPYVLVLDCDMSCNTRASALEAMCFHLDRSPPAPDNLAFVQFPQMFHNLSRNDIYTNDLRYVFGTRWIGLDGLRGPLLSGTGFYVRRDALYGATPPPATQAGGYFSSSMLEAGELATRFGHSDQLLASLRNQLQSSTPRPSSSAADSRRRPLPRDATLVASCAYEEGTGWGDQVGFMYQSVVEDYFTGYRRFFARGWTSAYCYPARPPFLGSMPTNLNDVLVQNKRWMSGMLAVGLSRHCPLACPDLLAVSVPQAMAIAYFGFLALYAFPVLCYATLPQLCFLRGVPLFPDARWSAAAFASSLLQHLVEVSVANRRLAVRAWWNEQRFWMLNAVTGQLFGCVSAFQDLLGAAALDFDLTTKASDGSLYRKGVFDFTGCSTLLLPATTLCVLNAAALVGGTWKMMTRGGARGELFPQLFLLSYVAALSYPLLEGMFLRQDPARVPWRITALSVAFAAVLLALFG</sequence>
<name>A0A2T7DB42_9POAL</name>
<feature type="transmembrane region" description="Helical" evidence="12">
    <location>
        <begin position="716"/>
        <end position="734"/>
    </location>
</feature>
<dbReference type="OrthoDB" id="72851at2759"/>
<keyword evidence="5 12" id="KW-1133">Transmembrane helix</keyword>
<keyword evidence="7" id="KW-0961">Cell wall biogenesis/degradation</keyword>
<evidence type="ECO:0000256" key="6">
    <source>
        <dbReference type="ARBA" id="ARBA00023136"/>
    </source>
</evidence>
<feature type="active site" evidence="8">
    <location>
        <position position="487"/>
    </location>
</feature>
<evidence type="ECO:0000313" key="13">
    <source>
        <dbReference type="EMBL" id="PUZ52821.1"/>
    </source>
</evidence>
<dbReference type="GO" id="GO:0071555">
    <property type="term" value="P:cell wall organization"/>
    <property type="evidence" value="ECO:0007669"/>
    <property type="project" value="UniProtKB-KW"/>
</dbReference>
<evidence type="ECO:0000313" key="14">
    <source>
        <dbReference type="Proteomes" id="UP000244336"/>
    </source>
</evidence>
<dbReference type="GO" id="GO:0016760">
    <property type="term" value="F:cellulose synthase (UDP-forming) activity"/>
    <property type="evidence" value="ECO:0007669"/>
    <property type="project" value="InterPro"/>
</dbReference>
<dbReference type="GO" id="GO:0012505">
    <property type="term" value="C:endomembrane system"/>
    <property type="evidence" value="ECO:0007669"/>
    <property type="project" value="UniProtKB-SubCell"/>
</dbReference>
<feature type="active site" evidence="8">
    <location>
        <position position="136"/>
    </location>
</feature>
<evidence type="ECO:0000256" key="2">
    <source>
        <dbReference type="ARBA" id="ARBA00022676"/>
    </source>
</evidence>
<dbReference type="SUPFAM" id="SSF53448">
    <property type="entry name" value="Nucleotide-diphospho-sugar transferases"/>
    <property type="match status" value="1"/>
</dbReference>
<keyword evidence="2" id="KW-0328">Glycosyltransferase</keyword>
<dbReference type="PANTHER" id="PTHR13301">
    <property type="entry name" value="X-BOX TRANSCRIPTION FACTOR-RELATED"/>
    <property type="match status" value="1"/>
</dbReference>
<evidence type="ECO:0000256" key="5">
    <source>
        <dbReference type="ARBA" id="ARBA00022989"/>
    </source>
</evidence>
<feature type="compositionally biased region" description="Low complexity" evidence="11">
    <location>
        <begin position="438"/>
        <end position="448"/>
    </location>
</feature>
<dbReference type="EMBL" id="CM009753">
    <property type="protein sequence ID" value="PUZ52821.1"/>
    <property type="molecule type" value="Genomic_DNA"/>
</dbReference>
<evidence type="ECO:0000256" key="12">
    <source>
        <dbReference type="SAM" id="Phobius"/>
    </source>
</evidence>
<feature type="binding site" evidence="9">
    <location>
        <position position="136"/>
    </location>
    <ligand>
        <name>UDP-alpha-D-glucose</name>
        <dbReference type="ChEBI" id="CHEBI:58885"/>
    </ligand>
</feature>
<dbReference type="Gramene" id="PUZ52821">
    <property type="protein sequence ID" value="PUZ52821"/>
    <property type="gene ID" value="GQ55_5G004200"/>
</dbReference>
<keyword evidence="3" id="KW-0808">Transferase</keyword>
<dbReference type="InterPro" id="IPR029044">
    <property type="entry name" value="Nucleotide-diphossugar_trans"/>
</dbReference>
<feature type="region of interest" description="Disordered" evidence="11">
    <location>
        <begin position="435"/>
        <end position="455"/>
    </location>
</feature>
<evidence type="ECO:0000256" key="7">
    <source>
        <dbReference type="ARBA" id="ARBA00023316"/>
    </source>
</evidence>
<feature type="compositionally biased region" description="Acidic residues" evidence="11">
    <location>
        <begin position="255"/>
        <end position="265"/>
    </location>
</feature>